<feature type="transmembrane region" description="Helical" evidence="9">
    <location>
        <begin position="315"/>
        <end position="337"/>
    </location>
</feature>
<evidence type="ECO:0000313" key="11">
    <source>
        <dbReference type="Proteomes" id="UP000800041"/>
    </source>
</evidence>
<keyword evidence="5 9" id="KW-0812">Transmembrane</keyword>
<feature type="transmembrane region" description="Helical" evidence="9">
    <location>
        <begin position="233"/>
        <end position="255"/>
    </location>
</feature>
<dbReference type="PANTHER" id="PTHR31686">
    <property type="match status" value="1"/>
</dbReference>
<feature type="transmembrane region" description="Helical" evidence="9">
    <location>
        <begin position="120"/>
        <end position="137"/>
    </location>
</feature>
<dbReference type="Gene3D" id="1.50.10.150">
    <property type="entry name" value="Voltage-dependent anion channel"/>
    <property type="match status" value="1"/>
</dbReference>
<accession>A0A6G1H8T2</accession>
<dbReference type="PANTHER" id="PTHR31686:SF3">
    <property type="entry name" value="ACID TRANSPORT PROTEIN, PUTATIVE (AFU_ORTHOLOGUE AFUA_4G09410)-RELATED"/>
    <property type="match status" value="1"/>
</dbReference>
<gene>
    <name evidence="10" type="ORF">K402DRAFT_390945</name>
</gene>
<comment type="similarity">
    <text evidence="2">Belongs to the tellurite-resistance/dicarboxylate transporter (TDT) family.</text>
</comment>
<feature type="compositionally biased region" description="Basic and acidic residues" evidence="8">
    <location>
        <begin position="22"/>
        <end position="34"/>
    </location>
</feature>
<reference evidence="10" key="1">
    <citation type="journal article" date="2020" name="Stud. Mycol.">
        <title>101 Dothideomycetes genomes: a test case for predicting lifestyles and emergence of pathogens.</title>
        <authorList>
            <person name="Haridas S."/>
            <person name="Albert R."/>
            <person name="Binder M."/>
            <person name="Bloem J."/>
            <person name="Labutti K."/>
            <person name="Salamov A."/>
            <person name="Andreopoulos B."/>
            <person name="Baker S."/>
            <person name="Barry K."/>
            <person name="Bills G."/>
            <person name="Bluhm B."/>
            <person name="Cannon C."/>
            <person name="Castanera R."/>
            <person name="Culley D."/>
            <person name="Daum C."/>
            <person name="Ezra D."/>
            <person name="Gonzalez J."/>
            <person name="Henrissat B."/>
            <person name="Kuo A."/>
            <person name="Liang C."/>
            <person name="Lipzen A."/>
            <person name="Lutzoni F."/>
            <person name="Magnuson J."/>
            <person name="Mondo S."/>
            <person name="Nolan M."/>
            <person name="Ohm R."/>
            <person name="Pangilinan J."/>
            <person name="Park H.-J."/>
            <person name="Ramirez L."/>
            <person name="Alfaro M."/>
            <person name="Sun H."/>
            <person name="Tritt A."/>
            <person name="Yoshinaga Y."/>
            <person name="Zwiers L.-H."/>
            <person name="Turgeon B."/>
            <person name="Goodwin S."/>
            <person name="Spatafora J."/>
            <person name="Crous P."/>
            <person name="Grigoriev I."/>
        </authorList>
    </citation>
    <scope>NUCLEOTIDE SEQUENCE</scope>
    <source>
        <strain evidence="10">CBS 113979</strain>
    </source>
</reference>
<dbReference type="InterPro" id="IPR004695">
    <property type="entry name" value="SLAC1/Mae1/Ssu1/TehA"/>
</dbReference>
<evidence type="ECO:0000256" key="6">
    <source>
        <dbReference type="ARBA" id="ARBA00022989"/>
    </source>
</evidence>
<dbReference type="InterPro" id="IPR051629">
    <property type="entry name" value="Sulfite_efflux_TDT"/>
</dbReference>
<feature type="transmembrane region" description="Helical" evidence="9">
    <location>
        <begin position="157"/>
        <end position="181"/>
    </location>
</feature>
<evidence type="ECO:0000256" key="1">
    <source>
        <dbReference type="ARBA" id="ARBA00004651"/>
    </source>
</evidence>
<protein>
    <recommendedName>
        <fullName evidence="12">C4-dicarboxylate transporter/malic acid transport protein</fullName>
    </recommendedName>
</protein>
<keyword evidence="3" id="KW-0813">Transport</keyword>
<evidence type="ECO:0000256" key="3">
    <source>
        <dbReference type="ARBA" id="ARBA00022448"/>
    </source>
</evidence>
<evidence type="ECO:0000256" key="4">
    <source>
        <dbReference type="ARBA" id="ARBA00022475"/>
    </source>
</evidence>
<keyword evidence="7 9" id="KW-0472">Membrane</keyword>
<comment type="subcellular location">
    <subcellularLocation>
        <location evidence="1">Cell membrane</location>
        <topology evidence="1">Multi-pass membrane protein</topology>
    </subcellularLocation>
</comment>
<dbReference type="GO" id="GO:0005886">
    <property type="term" value="C:plasma membrane"/>
    <property type="evidence" value="ECO:0007669"/>
    <property type="project" value="UniProtKB-SubCell"/>
</dbReference>
<feature type="region of interest" description="Disordered" evidence="8">
    <location>
        <begin position="1"/>
        <end position="38"/>
    </location>
</feature>
<evidence type="ECO:0000256" key="8">
    <source>
        <dbReference type="SAM" id="MobiDB-lite"/>
    </source>
</evidence>
<sequence>MAQHLENPHSGSDEENEQSKNGSDEKENDVERQHSQRRSRLSSAIETFQPVWFAICMNSGLLSILLHNLPYQFSGVPVLSTILYLLDLVLFIIFLTIMILKYTLFTRRALSATLANIEELCFFGTLPISFMTLTAQTGLTGSTASSWPDRIQHAFTILAYVMWWISTAWMLLTCWTVYYLLAKKRMSHAATMPVALFLPAVGTSTDALVGGLIVQYSSGISARMAVPVIVTGYLLNGYGLFIALMVYAAFLHGLMTNGFPAPAKLPGLMLLVGPAGQCGAALQILGTASSRNFGAYAKGTVLQSSTGAGLNSASVMFSLLLLGFDIFWAVFVTIALLEAAFKGQFKQFTLFWWSTIFPMGTMCTSFLLLGTEMDSPTFRVLATGLFLLLLVDYFVCWGFTIKGVWRGELLDGRSEEQKKD</sequence>
<evidence type="ECO:0000256" key="7">
    <source>
        <dbReference type="ARBA" id="ARBA00023136"/>
    </source>
</evidence>
<feature type="transmembrane region" description="Helical" evidence="9">
    <location>
        <begin position="78"/>
        <end position="100"/>
    </location>
</feature>
<organism evidence="10 11">
    <name type="scientific">Aulographum hederae CBS 113979</name>
    <dbReference type="NCBI Taxonomy" id="1176131"/>
    <lineage>
        <taxon>Eukaryota</taxon>
        <taxon>Fungi</taxon>
        <taxon>Dikarya</taxon>
        <taxon>Ascomycota</taxon>
        <taxon>Pezizomycotina</taxon>
        <taxon>Dothideomycetes</taxon>
        <taxon>Pleosporomycetidae</taxon>
        <taxon>Aulographales</taxon>
        <taxon>Aulographaceae</taxon>
    </lineage>
</organism>
<evidence type="ECO:0000256" key="2">
    <source>
        <dbReference type="ARBA" id="ARBA00008566"/>
    </source>
</evidence>
<feature type="transmembrane region" description="Helical" evidence="9">
    <location>
        <begin position="381"/>
        <end position="405"/>
    </location>
</feature>
<keyword evidence="4" id="KW-1003">Cell membrane</keyword>
<dbReference type="Pfam" id="PF03595">
    <property type="entry name" value="SLAC1"/>
    <property type="match status" value="1"/>
</dbReference>
<proteinExistence type="inferred from homology"/>
<feature type="transmembrane region" description="Helical" evidence="9">
    <location>
        <begin position="267"/>
        <end position="286"/>
    </location>
</feature>
<dbReference type="GO" id="GO:0000319">
    <property type="term" value="F:sulfite transmembrane transporter activity"/>
    <property type="evidence" value="ECO:0007669"/>
    <property type="project" value="TreeGrafter"/>
</dbReference>
<feature type="transmembrane region" description="Helical" evidence="9">
    <location>
        <begin position="349"/>
        <end position="369"/>
    </location>
</feature>
<dbReference type="Proteomes" id="UP000800041">
    <property type="component" value="Unassembled WGS sequence"/>
</dbReference>
<keyword evidence="6 9" id="KW-1133">Transmembrane helix</keyword>
<dbReference type="EMBL" id="ML977145">
    <property type="protein sequence ID" value="KAF1989368.1"/>
    <property type="molecule type" value="Genomic_DNA"/>
</dbReference>
<dbReference type="OrthoDB" id="2901184at2759"/>
<name>A0A6G1H8T2_9PEZI</name>
<evidence type="ECO:0000256" key="9">
    <source>
        <dbReference type="SAM" id="Phobius"/>
    </source>
</evidence>
<feature type="transmembrane region" description="Helical" evidence="9">
    <location>
        <begin position="193"/>
        <end position="213"/>
    </location>
</feature>
<evidence type="ECO:0008006" key="12">
    <source>
        <dbReference type="Google" id="ProtNLM"/>
    </source>
</evidence>
<dbReference type="AlphaFoldDB" id="A0A6G1H8T2"/>
<evidence type="ECO:0000256" key="5">
    <source>
        <dbReference type="ARBA" id="ARBA00022692"/>
    </source>
</evidence>
<dbReference type="InterPro" id="IPR038665">
    <property type="entry name" value="Voltage-dep_anion_channel_sf"/>
</dbReference>
<evidence type="ECO:0000313" key="10">
    <source>
        <dbReference type="EMBL" id="KAF1989368.1"/>
    </source>
</evidence>
<dbReference type="CDD" id="cd09299">
    <property type="entry name" value="TDT"/>
    <property type="match status" value="1"/>
</dbReference>
<keyword evidence="11" id="KW-1185">Reference proteome</keyword>